<reference evidence="1" key="1">
    <citation type="submission" date="2023-11" db="EMBL/GenBank/DDBJ databases">
        <title>Genome assemblies of two species of porcelain crab, Petrolisthes cinctipes and Petrolisthes manimaculis (Anomura: Porcellanidae).</title>
        <authorList>
            <person name="Angst P."/>
        </authorList>
    </citation>
    <scope>NUCLEOTIDE SEQUENCE</scope>
    <source>
        <strain evidence="1">PB745_02</strain>
        <tissue evidence="1">Gill</tissue>
    </source>
</reference>
<name>A0AAE1TZP5_9EUCA</name>
<keyword evidence="2" id="KW-1185">Reference proteome</keyword>
<comment type="caution">
    <text evidence="1">The sequence shown here is derived from an EMBL/GenBank/DDBJ whole genome shotgun (WGS) entry which is preliminary data.</text>
</comment>
<evidence type="ECO:0000313" key="1">
    <source>
        <dbReference type="EMBL" id="KAK4304728.1"/>
    </source>
</evidence>
<accession>A0AAE1TZP5</accession>
<dbReference type="Proteomes" id="UP001292094">
    <property type="component" value="Unassembled WGS sequence"/>
</dbReference>
<evidence type="ECO:0000313" key="2">
    <source>
        <dbReference type="Proteomes" id="UP001292094"/>
    </source>
</evidence>
<sequence>MSVVVDYVRVWINRVELAALFNTNGTGHDDREGRLEAQKEQIVKAHNRYRISNDESIMPHGLHSLPLRQPVLLLPYGEL</sequence>
<protein>
    <submittedName>
        <fullName evidence="1">Uncharacterized protein</fullName>
    </submittedName>
</protein>
<organism evidence="1 2">
    <name type="scientific">Petrolisthes manimaculis</name>
    <dbReference type="NCBI Taxonomy" id="1843537"/>
    <lineage>
        <taxon>Eukaryota</taxon>
        <taxon>Metazoa</taxon>
        <taxon>Ecdysozoa</taxon>
        <taxon>Arthropoda</taxon>
        <taxon>Crustacea</taxon>
        <taxon>Multicrustacea</taxon>
        <taxon>Malacostraca</taxon>
        <taxon>Eumalacostraca</taxon>
        <taxon>Eucarida</taxon>
        <taxon>Decapoda</taxon>
        <taxon>Pleocyemata</taxon>
        <taxon>Anomura</taxon>
        <taxon>Galatheoidea</taxon>
        <taxon>Porcellanidae</taxon>
        <taxon>Petrolisthes</taxon>
    </lineage>
</organism>
<gene>
    <name evidence="1" type="ORF">Pmani_023326</name>
</gene>
<proteinExistence type="predicted"/>
<dbReference type="EMBL" id="JAWZYT010002392">
    <property type="protein sequence ID" value="KAK4304728.1"/>
    <property type="molecule type" value="Genomic_DNA"/>
</dbReference>
<dbReference type="AlphaFoldDB" id="A0AAE1TZP5"/>